<organism evidence="9 12">
    <name type="scientific">Lachnotalea glycerini</name>
    <dbReference type="NCBI Taxonomy" id="1763509"/>
    <lineage>
        <taxon>Bacteria</taxon>
        <taxon>Bacillati</taxon>
        <taxon>Bacillota</taxon>
        <taxon>Clostridia</taxon>
        <taxon>Lachnospirales</taxon>
        <taxon>Lachnospiraceae</taxon>
        <taxon>Lachnotalea</taxon>
    </lineage>
</organism>
<evidence type="ECO:0000256" key="6">
    <source>
        <dbReference type="ARBA" id="ARBA00023136"/>
    </source>
</evidence>
<keyword evidence="3" id="KW-1003">Cell membrane</keyword>
<dbReference type="GO" id="GO:0055085">
    <property type="term" value="P:transmembrane transport"/>
    <property type="evidence" value="ECO:0007669"/>
    <property type="project" value="InterPro"/>
</dbReference>
<dbReference type="SUPFAM" id="SSF161098">
    <property type="entry name" value="MetI-like"/>
    <property type="match status" value="1"/>
</dbReference>
<reference evidence="10 11" key="1">
    <citation type="journal article" date="2017" name="Genome Announc.">
        <title>Draft Genome Sequence of a Sporulating and Motile Strain of Lachnotalea glycerini Isolated from Water in Quebec City, Canada.</title>
        <authorList>
            <person name="Maheux A.F."/>
            <person name="Boudreau D.K."/>
            <person name="Berube E."/>
            <person name="Boissinot M."/>
            <person name="Raymond F."/>
            <person name="Brodeur S."/>
            <person name="Corbeil J."/>
            <person name="Isabel S."/>
            <person name="Omar R.F."/>
            <person name="Bergeron M.G."/>
        </authorList>
    </citation>
    <scope>NUCLEOTIDE SEQUENCE [LARGE SCALE GENOMIC DNA]</scope>
    <source>
        <strain evidence="10 11">CCRI-19302</strain>
    </source>
</reference>
<feature type="transmembrane region" description="Helical" evidence="7">
    <location>
        <begin position="219"/>
        <end position="237"/>
    </location>
</feature>
<evidence type="ECO:0000256" key="2">
    <source>
        <dbReference type="ARBA" id="ARBA00022448"/>
    </source>
</evidence>
<evidence type="ECO:0000256" key="3">
    <source>
        <dbReference type="ARBA" id="ARBA00022475"/>
    </source>
</evidence>
<evidence type="ECO:0000313" key="9">
    <source>
        <dbReference type="EMBL" id="PXV89448.1"/>
    </source>
</evidence>
<keyword evidence="2 7" id="KW-0813">Transport</keyword>
<feature type="transmembrane region" description="Helical" evidence="7">
    <location>
        <begin position="80"/>
        <end position="101"/>
    </location>
</feature>
<evidence type="ECO:0000256" key="5">
    <source>
        <dbReference type="ARBA" id="ARBA00022989"/>
    </source>
</evidence>
<dbReference type="AlphaFoldDB" id="A0A255IQJ2"/>
<dbReference type="GO" id="GO:0005886">
    <property type="term" value="C:plasma membrane"/>
    <property type="evidence" value="ECO:0007669"/>
    <property type="project" value="UniProtKB-SubCell"/>
</dbReference>
<feature type="transmembrane region" description="Helical" evidence="7">
    <location>
        <begin position="179"/>
        <end position="198"/>
    </location>
</feature>
<comment type="similarity">
    <text evidence="7">Belongs to the binding-protein-dependent transport system permease family.</text>
</comment>
<keyword evidence="6 7" id="KW-0472">Membrane</keyword>
<dbReference type="PANTHER" id="PTHR30193:SF44">
    <property type="entry name" value="LACTOSE TRANSPORT SYSTEM PERMEASE PROTEIN LACF"/>
    <property type="match status" value="1"/>
</dbReference>
<dbReference type="PANTHER" id="PTHR30193">
    <property type="entry name" value="ABC TRANSPORTER PERMEASE PROTEIN"/>
    <property type="match status" value="1"/>
</dbReference>
<dbReference type="Pfam" id="PF00528">
    <property type="entry name" value="BPD_transp_1"/>
    <property type="match status" value="1"/>
</dbReference>
<sequence length="309" mass="35083">MVKKKKSFRWKNALPVYALMLPGILYFLINNYLPMFGMIIAFKKLNFRDGILKSPWCGLDNFKFLFSQGNTALIMTRNTILYNIVFIILGIIIPITVAILLNEVQQKIASRIYQTLILLPFLMSWVVVSYLAYAFLSGETGFINATILPFFGINQSISFYQQQKYWPFILVFTNQWKSLGFGTVIYLASVIGISPEFYEAAQIDGASKWKQITNITLPCLKPTIITLTILNIGRIFYSDFGLFYQVPKNSGMLYNVTQTIDTYVYNALMNQNNISMSAAACVFQSIVGAALVVISNQIIRKLSKENALF</sequence>
<dbReference type="EMBL" id="QICS01000006">
    <property type="protein sequence ID" value="PXV89448.1"/>
    <property type="molecule type" value="Genomic_DNA"/>
</dbReference>
<evidence type="ECO:0000259" key="8">
    <source>
        <dbReference type="PROSITE" id="PS50928"/>
    </source>
</evidence>
<keyword evidence="5 7" id="KW-1133">Transmembrane helix</keyword>
<comment type="subcellular location">
    <subcellularLocation>
        <location evidence="1 7">Cell membrane</location>
        <topology evidence="1 7">Multi-pass membrane protein</topology>
    </subcellularLocation>
</comment>
<feature type="domain" description="ABC transmembrane type-1" evidence="8">
    <location>
        <begin position="76"/>
        <end position="295"/>
    </location>
</feature>
<reference evidence="10" key="3">
    <citation type="submission" date="2018-07" db="EMBL/GenBank/DDBJ databases">
        <authorList>
            <person name="Quirk P.G."/>
            <person name="Krulwich T.A."/>
        </authorList>
    </citation>
    <scope>NUCLEOTIDE SEQUENCE</scope>
    <source>
        <strain evidence="10">CCRI-19302</strain>
    </source>
</reference>
<protein>
    <submittedName>
        <fullName evidence="9">Carbohydrate ABC transporter membrane protein 1 (CUT1 family)</fullName>
    </submittedName>
    <submittedName>
        <fullName evidence="10">Sugar ABC transporter permease</fullName>
    </submittedName>
</protein>
<dbReference type="InterPro" id="IPR000515">
    <property type="entry name" value="MetI-like"/>
</dbReference>
<comment type="caution">
    <text evidence="9">The sequence shown here is derived from an EMBL/GenBank/DDBJ whole genome shotgun (WGS) entry which is preliminary data.</text>
</comment>
<dbReference type="CDD" id="cd06261">
    <property type="entry name" value="TM_PBP2"/>
    <property type="match status" value="1"/>
</dbReference>
<evidence type="ECO:0000256" key="1">
    <source>
        <dbReference type="ARBA" id="ARBA00004651"/>
    </source>
</evidence>
<dbReference type="RefSeq" id="WP_094376612.1">
    <property type="nucleotide sequence ID" value="NZ_NOKA02000004.1"/>
</dbReference>
<dbReference type="Proteomes" id="UP000247523">
    <property type="component" value="Unassembled WGS sequence"/>
</dbReference>
<feature type="transmembrane region" description="Helical" evidence="7">
    <location>
        <begin position="274"/>
        <end position="294"/>
    </location>
</feature>
<dbReference type="OrthoDB" id="9785836at2"/>
<evidence type="ECO:0000313" key="10">
    <source>
        <dbReference type="EMBL" id="RDY32364.1"/>
    </source>
</evidence>
<accession>A0A255IQJ2</accession>
<dbReference type="PROSITE" id="PS50928">
    <property type="entry name" value="ABC_TM1"/>
    <property type="match status" value="1"/>
</dbReference>
<dbReference type="EMBL" id="NOKA02000004">
    <property type="protein sequence ID" value="RDY32364.1"/>
    <property type="molecule type" value="Genomic_DNA"/>
</dbReference>
<dbReference type="Proteomes" id="UP000216411">
    <property type="component" value="Unassembled WGS sequence"/>
</dbReference>
<evidence type="ECO:0000256" key="4">
    <source>
        <dbReference type="ARBA" id="ARBA00022692"/>
    </source>
</evidence>
<proteinExistence type="inferred from homology"/>
<keyword evidence="11" id="KW-1185">Reference proteome</keyword>
<gene>
    <name evidence="9" type="ORF">C8E03_10699</name>
    <name evidence="10" type="ORF">CG710_005130</name>
</gene>
<name>A0A255IQJ2_9FIRM</name>
<evidence type="ECO:0000256" key="7">
    <source>
        <dbReference type="RuleBase" id="RU363032"/>
    </source>
</evidence>
<feature type="transmembrane region" description="Helical" evidence="7">
    <location>
        <begin position="113"/>
        <end position="136"/>
    </location>
</feature>
<dbReference type="Gene3D" id="1.10.3720.10">
    <property type="entry name" value="MetI-like"/>
    <property type="match status" value="1"/>
</dbReference>
<keyword evidence="4 7" id="KW-0812">Transmembrane</keyword>
<evidence type="ECO:0000313" key="12">
    <source>
        <dbReference type="Proteomes" id="UP000247523"/>
    </source>
</evidence>
<dbReference type="InterPro" id="IPR035906">
    <property type="entry name" value="MetI-like_sf"/>
</dbReference>
<reference evidence="9 12" key="2">
    <citation type="submission" date="2018-05" db="EMBL/GenBank/DDBJ databases">
        <title>Genomic Encyclopedia of Type Strains, Phase IV (KMG-IV): sequencing the most valuable type-strain genomes for metagenomic binning, comparative biology and taxonomic classification.</title>
        <authorList>
            <person name="Goeker M."/>
        </authorList>
    </citation>
    <scope>NUCLEOTIDE SEQUENCE [LARGE SCALE GENOMIC DNA]</scope>
    <source>
        <strain evidence="9 12">DSM 28816</strain>
    </source>
</reference>
<evidence type="ECO:0000313" key="11">
    <source>
        <dbReference type="Proteomes" id="UP000216411"/>
    </source>
</evidence>
<dbReference type="InterPro" id="IPR051393">
    <property type="entry name" value="ABC_transporter_permease"/>
</dbReference>
<feature type="transmembrane region" description="Helical" evidence="7">
    <location>
        <begin position="12"/>
        <end position="29"/>
    </location>
</feature>